<dbReference type="EMBL" id="CM042025">
    <property type="protein sequence ID" value="KAI3806840.1"/>
    <property type="molecule type" value="Genomic_DNA"/>
</dbReference>
<accession>A0ACB9IHG6</accession>
<reference evidence="1 2" key="2">
    <citation type="journal article" date="2022" name="Mol. Ecol. Resour.">
        <title>The genomes of chicory, endive, great burdock and yacon provide insights into Asteraceae paleo-polyploidization history and plant inulin production.</title>
        <authorList>
            <person name="Fan W."/>
            <person name="Wang S."/>
            <person name="Wang H."/>
            <person name="Wang A."/>
            <person name="Jiang F."/>
            <person name="Liu H."/>
            <person name="Zhao H."/>
            <person name="Xu D."/>
            <person name="Zhang Y."/>
        </authorList>
    </citation>
    <scope>NUCLEOTIDE SEQUENCE [LARGE SCALE GENOMIC DNA]</scope>
    <source>
        <strain evidence="2">cv. Yunnan</strain>
        <tissue evidence="1">Leaves</tissue>
    </source>
</reference>
<reference evidence="2" key="1">
    <citation type="journal article" date="2022" name="Mol. Ecol. Resour.">
        <title>The genomes of chicory, endive, great burdock and yacon provide insights into Asteraceae palaeo-polyploidization history and plant inulin production.</title>
        <authorList>
            <person name="Fan W."/>
            <person name="Wang S."/>
            <person name="Wang H."/>
            <person name="Wang A."/>
            <person name="Jiang F."/>
            <person name="Liu H."/>
            <person name="Zhao H."/>
            <person name="Xu D."/>
            <person name="Zhang Y."/>
        </authorList>
    </citation>
    <scope>NUCLEOTIDE SEQUENCE [LARGE SCALE GENOMIC DNA]</scope>
    <source>
        <strain evidence="2">cv. Yunnan</strain>
    </source>
</reference>
<proteinExistence type="predicted"/>
<organism evidence="1 2">
    <name type="scientific">Smallanthus sonchifolius</name>
    <dbReference type="NCBI Taxonomy" id="185202"/>
    <lineage>
        <taxon>Eukaryota</taxon>
        <taxon>Viridiplantae</taxon>
        <taxon>Streptophyta</taxon>
        <taxon>Embryophyta</taxon>
        <taxon>Tracheophyta</taxon>
        <taxon>Spermatophyta</taxon>
        <taxon>Magnoliopsida</taxon>
        <taxon>eudicotyledons</taxon>
        <taxon>Gunneridae</taxon>
        <taxon>Pentapetalae</taxon>
        <taxon>asterids</taxon>
        <taxon>campanulids</taxon>
        <taxon>Asterales</taxon>
        <taxon>Asteraceae</taxon>
        <taxon>Asteroideae</taxon>
        <taxon>Heliantheae alliance</taxon>
        <taxon>Millerieae</taxon>
        <taxon>Smallanthus</taxon>
    </lineage>
</organism>
<name>A0ACB9IHG6_9ASTR</name>
<protein>
    <submittedName>
        <fullName evidence="1">Uncharacterized protein</fullName>
    </submittedName>
</protein>
<keyword evidence="2" id="KW-1185">Reference proteome</keyword>
<sequence length="85" mass="9807">MEILRKQKQNLAFQMAPLVTLQKMYMSILRKDLPKLLLGLQISNPCRVLIPRDRQCLLKVGSLGEEHVVCNLMVINFWCGPCGFY</sequence>
<evidence type="ECO:0000313" key="2">
    <source>
        <dbReference type="Proteomes" id="UP001056120"/>
    </source>
</evidence>
<evidence type="ECO:0000313" key="1">
    <source>
        <dbReference type="EMBL" id="KAI3806840.1"/>
    </source>
</evidence>
<dbReference type="Proteomes" id="UP001056120">
    <property type="component" value="Linkage Group LG08"/>
</dbReference>
<comment type="caution">
    <text evidence="1">The sequence shown here is derived from an EMBL/GenBank/DDBJ whole genome shotgun (WGS) entry which is preliminary data.</text>
</comment>
<gene>
    <name evidence="1" type="ORF">L1987_22755</name>
</gene>